<name>A0A7J9PJK2_METMI</name>
<comment type="caution">
    <text evidence="1">The sequence shown here is derived from an EMBL/GenBank/DDBJ whole genome shotgun (WGS) entry which is preliminary data.</text>
</comment>
<evidence type="ECO:0000313" key="1">
    <source>
        <dbReference type="EMBL" id="MBA2862860.1"/>
    </source>
</evidence>
<dbReference type="Proteomes" id="UP000533207">
    <property type="component" value="Unassembled WGS sequence"/>
</dbReference>
<reference evidence="1 2" key="1">
    <citation type="submission" date="2020-07" db="EMBL/GenBank/DDBJ databases">
        <title>Genomic Encyclopedia of Type Strains, Phase IV (KMG-V): Genome sequencing to study the core and pangenomes of soil and plant-associated prokaryotes.</title>
        <authorList>
            <person name="Whitman W."/>
        </authorList>
    </citation>
    <scope>NUCLEOTIDE SEQUENCE [LARGE SCALE GENOMIC DNA]</scope>
    <source>
        <strain evidence="1 2">C8</strain>
    </source>
</reference>
<protein>
    <submittedName>
        <fullName evidence="1">Small-conductance mechanosensitive channel</fullName>
    </submittedName>
</protein>
<proteinExistence type="predicted"/>
<gene>
    <name evidence="1" type="ORF">HNP90_001757</name>
</gene>
<sequence length="60" mass="6433">MEIGILIAAAVVVSAIANYFYVINVKYSDTYSGETAHRTSEAFLNVSKNASVAISNISFT</sequence>
<dbReference type="RefSeq" id="WP_012068070.1">
    <property type="nucleotide sequence ID" value="NZ_JACDUL010000004.1"/>
</dbReference>
<dbReference type="AlphaFoldDB" id="A0A7J9PJK2"/>
<dbReference type="EMBL" id="JACDUL010000004">
    <property type="protein sequence ID" value="MBA2862860.1"/>
    <property type="molecule type" value="Genomic_DNA"/>
</dbReference>
<organism evidence="1 2">
    <name type="scientific">Methanococcus maripaludis</name>
    <name type="common">Methanococcus deltae</name>
    <dbReference type="NCBI Taxonomy" id="39152"/>
    <lineage>
        <taxon>Archaea</taxon>
        <taxon>Methanobacteriati</taxon>
        <taxon>Methanobacteriota</taxon>
        <taxon>Methanomada group</taxon>
        <taxon>Methanococci</taxon>
        <taxon>Methanococcales</taxon>
        <taxon>Methanococcaceae</taxon>
        <taxon>Methanococcus</taxon>
    </lineage>
</organism>
<evidence type="ECO:0000313" key="2">
    <source>
        <dbReference type="Proteomes" id="UP000533207"/>
    </source>
</evidence>
<accession>A0A7J9PJK2</accession>